<dbReference type="InterPro" id="IPR050640">
    <property type="entry name" value="Bact_2-comp_sensor_kinase"/>
</dbReference>
<keyword evidence="5" id="KW-1185">Reference proteome</keyword>
<proteinExistence type="predicted"/>
<evidence type="ECO:0000256" key="1">
    <source>
        <dbReference type="SAM" id="Phobius"/>
    </source>
</evidence>
<dbReference type="InterPro" id="IPR003594">
    <property type="entry name" value="HATPase_dom"/>
</dbReference>
<dbReference type="RefSeq" id="WP_068646464.1">
    <property type="nucleotide sequence ID" value="NZ_CP043611.1"/>
</dbReference>
<evidence type="ECO:0000259" key="2">
    <source>
        <dbReference type="Pfam" id="PF02518"/>
    </source>
</evidence>
<dbReference type="GO" id="GO:0000155">
    <property type="term" value="F:phosphorelay sensor kinase activity"/>
    <property type="evidence" value="ECO:0007669"/>
    <property type="project" value="InterPro"/>
</dbReference>
<dbReference type="EMBL" id="LVJI01000002">
    <property type="protein sequence ID" value="OAB47883.1"/>
    <property type="molecule type" value="Genomic_DNA"/>
</dbReference>
<dbReference type="Pfam" id="PF02518">
    <property type="entry name" value="HATPase_c"/>
    <property type="match status" value="1"/>
</dbReference>
<name>A0A168QKG8_9BACL</name>
<feature type="domain" description="Histidine kinase/HSP90-like ATPase" evidence="2">
    <location>
        <begin position="481"/>
        <end position="579"/>
    </location>
</feature>
<dbReference type="Gene3D" id="6.10.340.10">
    <property type="match status" value="1"/>
</dbReference>
<dbReference type="OrthoDB" id="9776552at2"/>
<dbReference type="InterPro" id="IPR036890">
    <property type="entry name" value="HATPase_C_sf"/>
</dbReference>
<reference evidence="4 5" key="1">
    <citation type="submission" date="2016-03" db="EMBL/GenBank/DDBJ databases">
        <title>Draft genome sequence of Paenibacillus antarcticus CECT 5836.</title>
        <authorList>
            <person name="Shin S.-K."/>
            <person name="Yi H."/>
        </authorList>
    </citation>
    <scope>NUCLEOTIDE SEQUENCE [LARGE SCALE GENOMIC DNA]</scope>
    <source>
        <strain evidence="4 5">CECT 5836</strain>
    </source>
</reference>
<evidence type="ECO:0000313" key="4">
    <source>
        <dbReference type="EMBL" id="OAB47883.1"/>
    </source>
</evidence>
<comment type="caution">
    <text evidence="4">The sequence shown here is derived from an EMBL/GenBank/DDBJ whole genome shotgun (WGS) entry which is preliminary data.</text>
</comment>
<dbReference type="AlphaFoldDB" id="A0A168QKG8"/>
<dbReference type="GO" id="GO:0016020">
    <property type="term" value="C:membrane"/>
    <property type="evidence" value="ECO:0007669"/>
    <property type="project" value="InterPro"/>
</dbReference>
<dbReference type="Proteomes" id="UP000077355">
    <property type="component" value="Unassembled WGS sequence"/>
</dbReference>
<protein>
    <submittedName>
        <fullName evidence="4">Uncharacterized protein</fullName>
    </submittedName>
</protein>
<sequence length="581" mass="65716">MLRINSLFVKILGLTLSGILIASIILTFASTSISERLLLDQVVSNASTNLNFVKDDLSDYSDDIVNAILEINSSQEFKDYVTKPTVTELDHLNLVMKLGKYLTTYNQFLYPKNSHIIVSGMPNTAGRHYSSNAIKWDKVPKDIVERYMVVDGTIPNRILYNSSQDLFDNTVRYEHYIFATKPLLDSTSDKMYGYAVVIIDEMNIQRKYRQYVTKGTEISLISSAGIILSSSDKSTVSTKDLNLLMLAKKAQMASNGIISNTLNKETYISIYLPIYDAYLFEEIDQLTAFAPLYNIGNTIVKVVIIVLLISMLFVYWISRRITRPLYTLVDTMHKSKGSDLKQHHNDTKGSYETNVLSGAYNDLVHEIDHHVGNLILEQKLRRKADLTALQMQINPHFLYNTLSSIKYLARMQRNDQVDHTIDSLISMLQSTIGSTEDQVTIETEIETLKHYVYINQVRYGEHFKVNYQISDDCLQLSVPKLIVQPFVENAFFHGFAGLASGNINIFVIKQDNLLIIEIMDDGIGMIVSDNLETPKRQQLSGIGIRNVDDRIRLLFGGDYGVTIQSELGYGTAIKIILPVSS</sequence>
<organism evidence="4 5">
    <name type="scientific">Paenibacillus antarcticus</name>
    <dbReference type="NCBI Taxonomy" id="253703"/>
    <lineage>
        <taxon>Bacteria</taxon>
        <taxon>Bacillati</taxon>
        <taxon>Bacillota</taxon>
        <taxon>Bacilli</taxon>
        <taxon>Bacillales</taxon>
        <taxon>Paenibacillaceae</taxon>
        <taxon>Paenibacillus</taxon>
    </lineage>
</organism>
<feature type="domain" description="Signal transduction histidine kinase internal region" evidence="3">
    <location>
        <begin position="384"/>
        <end position="463"/>
    </location>
</feature>
<dbReference type="PANTHER" id="PTHR34220:SF7">
    <property type="entry name" value="SENSOR HISTIDINE KINASE YPDA"/>
    <property type="match status" value="1"/>
</dbReference>
<gene>
    <name evidence="4" type="ORF">PBAT_03140</name>
</gene>
<keyword evidence="1" id="KW-0472">Membrane</keyword>
<accession>A0A168QKG8</accession>
<feature type="transmembrane region" description="Helical" evidence="1">
    <location>
        <begin position="7"/>
        <end position="29"/>
    </location>
</feature>
<feature type="transmembrane region" description="Helical" evidence="1">
    <location>
        <begin position="299"/>
        <end position="317"/>
    </location>
</feature>
<dbReference type="PANTHER" id="PTHR34220">
    <property type="entry name" value="SENSOR HISTIDINE KINASE YPDA"/>
    <property type="match status" value="1"/>
</dbReference>
<dbReference type="Gene3D" id="3.30.565.10">
    <property type="entry name" value="Histidine kinase-like ATPase, C-terminal domain"/>
    <property type="match status" value="1"/>
</dbReference>
<dbReference type="SUPFAM" id="SSF55874">
    <property type="entry name" value="ATPase domain of HSP90 chaperone/DNA topoisomerase II/histidine kinase"/>
    <property type="match status" value="1"/>
</dbReference>
<dbReference type="Pfam" id="PF06580">
    <property type="entry name" value="His_kinase"/>
    <property type="match status" value="1"/>
</dbReference>
<keyword evidence="1" id="KW-1133">Transmembrane helix</keyword>
<keyword evidence="1" id="KW-0812">Transmembrane</keyword>
<dbReference type="InterPro" id="IPR010559">
    <property type="entry name" value="Sig_transdc_His_kin_internal"/>
</dbReference>
<evidence type="ECO:0000313" key="5">
    <source>
        <dbReference type="Proteomes" id="UP000077355"/>
    </source>
</evidence>
<evidence type="ECO:0000259" key="3">
    <source>
        <dbReference type="Pfam" id="PF06580"/>
    </source>
</evidence>